<dbReference type="Proteomes" id="UP001458946">
    <property type="component" value="Unassembled WGS sequence"/>
</dbReference>
<feature type="compositionally biased region" description="Basic and acidic residues" evidence="1">
    <location>
        <begin position="91"/>
        <end position="102"/>
    </location>
</feature>
<feature type="region of interest" description="Disordered" evidence="1">
    <location>
        <begin position="78"/>
        <end position="102"/>
    </location>
</feature>
<proteinExistence type="predicted"/>
<dbReference type="SMART" id="SM00894">
    <property type="entry name" value="Excalibur"/>
    <property type="match status" value="1"/>
</dbReference>
<evidence type="ECO:0000313" key="4">
    <source>
        <dbReference type="Proteomes" id="UP001458946"/>
    </source>
</evidence>
<sequence length="102" mass="10660">MYQGAGANLYRTDHQGTVTVTVKANGSYTITTERGAAVQGVPQVPTPGGLIKTPQPALSPPVQDVYYANCSAVRTAGKSPLLRGQPGYRPGLDRDGDGRACE</sequence>
<organism evidence="3 4">
    <name type="scientific">Deinococcus xinjiangensis</name>
    <dbReference type="NCBI Taxonomy" id="457454"/>
    <lineage>
        <taxon>Bacteria</taxon>
        <taxon>Thermotogati</taxon>
        <taxon>Deinococcota</taxon>
        <taxon>Deinococci</taxon>
        <taxon>Deinococcales</taxon>
        <taxon>Deinococcaceae</taxon>
        <taxon>Deinococcus</taxon>
    </lineage>
</organism>
<protein>
    <recommendedName>
        <fullName evidence="2">Excalibur calcium-binding domain-containing protein</fullName>
    </recommendedName>
</protein>
<evidence type="ECO:0000313" key="3">
    <source>
        <dbReference type="EMBL" id="GAA5503859.1"/>
    </source>
</evidence>
<dbReference type="InterPro" id="IPR008613">
    <property type="entry name" value="Excalibur_Ca-bd_domain"/>
</dbReference>
<reference evidence="3 4" key="1">
    <citation type="submission" date="2024-02" db="EMBL/GenBank/DDBJ databases">
        <title>Deinococcus xinjiangensis NBRC 107630.</title>
        <authorList>
            <person name="Ichikawa N."/>
            <person name="Katano-Makiyama Y."/>
            <person name="Hidaka K."/>
        </authorList>
    </citation>
    <scope>NUCLEOTIDE SEQUENCE [LARGE SCALE GENOMIC DNA]</scope>
    <source>
        <strain evidence="3 4">NBRC 107630</strain>
    </source>
</reference>
<keyword evidence="4" id="KW-1185">Reference proteome</keyword>
<name>A0ABP9VF55_9DEIO</name>
<dbReference type="Pfam" id="PF05901">
    <property type="entry name" value="Excalibur"/>
    <property type="match status" value="1"/>
</dbReference>
<evidence type="ECO:0000259" key="2">
    <source>
        <dbReference type="SMART" id="SM00894"/>
    </source>
</evidence>
<feature type="domain" description="Excalibur calcium-binding" evidence="2">
    <location>
        <begin position="66"/>
        <end position="102"/>
    </location>
</feature>
<dbReference type="EMBL" id="BAABRN010000071">
    <property type="protein sequence ID" value="GAA5503859.1"/>
    <property type="molecule type" value="Genomic_DNA"/>
</dbReference>
<gene>
    <name evidence="3" type="ORF">Dxin01_03626</name>
</gene>
<accession>A0ABP9VF55</accession>
<comment type="caution">
    <text evidence="3">The sequence shown here is derived from an EMBL/GenBank/DDBJ whole genome shotgun (WGS) entry which is preliminary data.</text>
</comment>
<dbReference type="RefSeq" id="WP_353543829.1">
    <property type="nucleotide sequence ID" value="NZ_BAABRN010000071.1"/>
</dbReference>
<evidence type="ECO:0000256" key="1">
    <source>
        <dbReference type="SAM" id="MobiDB-lite"/>
    </source>
</evidence>